<reference evidence="8 9" key="1">
    <citation type="submission" date="2024-04" db="EMBL/GenBank/DDBJ databases">
        <authorList>
            <consortium name="Genoscope - CEA"/>
            <person name="William W."/>
        </authorList>
    </citation>
    <scope>NUCLEOTIDE SEQUENCE [LARGE SCALE GENOMIC DNA]</scope>
</reference>
<dbReference type="PANTHER" id="PTHR25462:SF296">
    <property type="entry name" value="MEIOTIC P26, ISOFORM F"/>
    <property type="match status" value="1"/>
</dbReference>
<keyword evidence="5" id="KW-1133">Transmembrane helix</keyword>
<keyword evidence="1" id="KW-0479">Metal-binding</keyword>
<dbReference type="Gene3D" id="3.30.160.60">
    <property type="entry name" value="Classic Zinc Finger"/>
    <property type="match status" value="1"/>
</dbReference>
<evidence type="ECO:0000256" key="3">
    <source>
        <dbReference type="ARBA" id="ARBA00022833"/>
    </source>
</evidence>
<dbReference type="SMART" id="SM00184">
    <property type="entry name" value="RING"/>
    <property type="match status" value="1"/>
</dbReference>
<dbReference type="PROSITE" id="PS50119">
    <property type="entry name" value="ZF_BBOX"/>
    <property type="match status" value="1"/>
</dbReference>
<dbReference type="InterPro" id="IPR013083">
    <property type="entry name" value="Znf_RING/FYVE/PHD"/>
</dbReference>
<comment type="caution">
    <text evidence="8">The sequence shown here is derived from an EMBL/GenBank/DDBJ whole genome shotgun (WGS) entry which is preliminary data.</text>
</comment>
<feature type="domain" description="B box-type" evidence="7">
    <location>
        <begin position="148"/>
        <end position="189"/>
    </location>
</feature>
<evidence type="ECO:0000256" key="4">
    <source>
        <dbReference type="PROSITE-ProRule" id="PRU00024"/>
    </source>
</evidence>
<protein>
    <submittedName>
        <fullName evidence="8">Uncharacterized protein</fullName>
    </submittedName>
</protein>
<dbReference type="InterPro" id="IPR017907">
    <property type="entry name" value="Znf_RING_CS"/>
</dbReference>
<evidence type="ECO:0000313" key="8">
    <source>
        <dbReference type="EMBL" id="CAL1542126.1"/>
    </source>
</evidence>
<evidence type="ECO:0000259" key="7">
    <source>
        <dbReference type="PROSITE" id="PS50119"/>
    </source>
</evidence>
<keyword evidence="5" id="KW-0812">Transmembrane</keyword>
<organism evidence="8 9">
    <name type="scientific">Lymnaea stagnalis</name>
    <name type="common">Great pond snail</name>
    <name type="synonym">Helix stagnalis</name>
    <dbReference type="NCBI Taxonomy" id="6523"/>
    <lineage>
        <taxon>Eukaryota</taxon>
        <taxon>Metazoa</taxon>
        <taxon>Spiralia</taxon>
        <taxon>Lophotrochozoa</taxon>
        <taxon>Mollusca</taxon>
        <taxon>Gastropoda</taxon>
        <taxon>Heterobranchia</taxon>
        <taxon>Euthyneura</taxon>
        <taxon>Panpulmonata</taxon>
        <taxon>Hygrophila</taxon>
        <taxon>Lymnaeoidea</taxon>
        <taxon>Lymnaeidae</taxon>
        <taxon>Lymnaea</taxon>
    </lineage>
</organism>
<evidence type="ECO:0000259" key="6">
    <source>
        <dbReference type="PROSITE" id="PS50089"/>
    </source>
</evidence>
<dbReference type="SUPFAM" id="SSF57845">
    <property type="entry name" value="B-box zinc-binding domain"/>
    <property type="match status" value="1"/>
</dbReference>
<dbReference type="Pfam" id="PF00643">
    <property type="entry name" value="zf-B_box"/>
    <property type="match status" value="1"/>
</dbReference>
<dbReference type="SUPFAM" id="SSF57850">
    <property type="entry name" value="RING/U-box"/>
    <property type="match status" value="1"/>
</dbReference>
<feature type="transmembrane region" description="Helical" evidence="5">
    <location>
        <begin position="420"/>
        <end position="440"/>
    </location>
</feature>
<dbReference type="PROSITE" id="PS00518">
    <property type="entry name" value="ZF_RING_1"/>
    <property type="match status" value="1"/>
</dbReference>
<sequence length="442" mass="50809">MDTEKIERLRERMLQCAVCMDEYKDPRILPCHHTLCFECISNVLQSSSTTGRLFKCPQCRSDVFVPQGGITNLPINFYITSLQDELGTKGYTSLCEICERDWLTSQFRCIDCDIDICHFCIHAHRLEFHADPPKVLRIETANININQVSNSACSDHAEEILQMYCCTCNKAICISCSFTSHKKHSIIPLSKKMRESKSFLQSEVDSLTSEKRNALKAAEVLEKMKSEVITASKHSMLALDVVARKSYDLVMQKKFEIARELKCSEEKQLEKFETALQNLKMYIQRLERGLAFLLDLQDNDVCLEVLDTYKEFSYKLDATRKIFTSNHIRVDHSRFTGGQFSHIFDVSLGICRKICHFGNLGNVSKERFCLSVIPKTLGIQKRYRGVEHVVKSSSFKCFLRFLFCFAVCQFVFFLGDVSGLFGFFASGLFVIYTQLMDLLMKF</sequence>
<dbReference type="Proteomes" id="UP001497497">
    <property type="component" value="Unassembled WGS sequence"/>
</dbReference>
<dbReference type="Gene3D" id="3.30.40.10">
    <property type="entry name" value="Zinc/RING finger domain, C3HC4 (zinc finger)"/>
    <property type="match status" value="1"/>
</dbReference>
<feature type="domain" description="RING-type" evidence="6">
    <location>
        <begin position="16"/>
        <end position="60"/>
    </location>
</feature>
<dbReference type="InterPro" id="IPR027370">
    <property type="entry name" value="Znf-RING_euk"/>
</dbReference>
<dbReference type="SMART" id="SM00336">
    <property type="entry name" value="BBOX"/>
    <property type="match status" value="1"/>
</dbReference>
<dbReference type="Pfam" id="PF13445">
    <property type="entry name" value="zf-RING_UBOX"/>
    <property type="match status" value="1"/>
</dbReference>
<dbReference type="PANTHER" id="PTHR25462">
    <property type="entry name" value="BONUS, ISOFORM C-RELATED"/>
    <property type="match status" value="1"/>
</dbReference>
<keyword evidence="9" id="KW-1185">Reference proteome</keyword>
<gene>
    <name evidence="8" type="ORF">GSLYS_00015732001</name>
</gene>
<dbReference type="InterPro" id="IPR000315">
    <property type="entry name" value="Znf_B-box"/>
</dbReference>
<proteinExistence type="predicted"/>
<dbReference type="PROSITE" id="PS50089">
    <property type="entry name" value="ZF_RING_2"/>
    <property type="match status" value="1"/>
</dbReference>
<evidence type="ECO:0000256" key="1">
    <source>
        <dbReference type="ARBA" id="ARBA00022723"/>
    </source>
</evidence>
<evidence type="ECO:0000256" key="2">
    <source>
        <dbReference type="ARBA" id="ARBA00022771"/>
    </source>
</evidence>
<name>A0AAV2I8J9_LYMST</name>
<evidence type="ECO:0000313" key="9">
    <source>
        <dbReference type="Proteomes" id="UP001497497"/>
    </source>
</evidence>
<dbReference type="InterPro" id="IPR001841">
    <property type="entry name" value="Znf_RING"/>
</dbReference>
<dbReference type="EMBL" id="CAXITT010000471">
    <property type="protein sequence ID" value="CAL1542126.1"/>
    <property type="molecule type" value="Genomic_DNA"/>
</dbReference>
<dbReference type="InterPro" id="IPR047153">
    <property type="entry name" value="TRIM45/56/19-like"/>
</dbReference>
<keyword evidence="5" id="KW-0472">Membrane</keyword>
<keyword evidence="3" id="KW-0862">Zinc</keyword>
<dbReference type="GO" id="GO:0008270">
    <property type="term" value="F:zinc ion binding"/>
    <property type="evidence" value="ECO:0007669"/>
    <property type="project" value="UniProtKB-KW"/>
</dbReference>
<keyword evidence="2 4" id="KW-0863">Zinc-finger</keyword>
<dbReference type="AlphaFoldDB" id="A0AAV2I8J9"/>
<evidence type="ECO:0000256" key="5">
    <source>
        <dbReference type="SAM" id="Phobius"/>
    </source>
</evidence>
<accession>A0AAV2I8J9</accession>